<dbReference type="AlphaFoldDB" id="A0A9D4BUT9"/>
<accession>A0A9D4BUT9</accession>
<keyword evidence="3" id="KW-1185">Reference proteome</keyword>
<gene>
    <name evidence="2" type="ORF">DPMN_070009</name>
</gene>
<dbReference type="Proteomes" id="UP000828390">
    <property type="component" value="Unassembled WGS sequence"/>
</dbReference>
<feature type="compositionally biased region" description="Basic and acidic residues" evidence="1">
    <location>
        <begin position="92"/>
        <end position="112"/>
    </location>
</feature>
<sequence>MIGQKLKTAPPPPWQTCYSADRNHFGTQLNKNLTSRVFTRKTAPPTGGHVFQRTGTTFELDQHIIKANFWTNFELDPDIIGTNLLTNVYKPNVDDGRTDGRKTDKDRSQKLT</sequence>
<evidence type="ECO:0000313" key="2">
    <source>
        <dbReference type="EMBL" id="KAH3710525.1"/>
    </source>
</evidence>
<name>A0A9D4BUT9_DREPO</name>
<organism evidence="2 3">
    <name type="scientific">Dreissena polymorpha</name>
    <name type="common">Zebra mussel</name>
    <name type="synonym">Mytilus polymorpha</name>
    <dbReference type="NCBI Taxonomy" id="45954"/>
    <lineage>
        <taxon>Eukaryota</taxon>
        <taxon>Metazoa</taxon>
        <taxon>Spiralia</taxon>
        <taxon>Lophotrochozoa</taxon>
        <taxon>Mollusca</taxon>
        <taxon>Bivalvia</taxon>
        <taxon>Autobranchia</taxon>
        <taxon>Heteroconchia</taxon>
        <taxon>Euheterodonta</taxon>
        <taxon>Imparidentia</taxon>
        <taxon>Neoheterodontei</taxon>
        <taxon>Myida</taxon>
        <taxon>Dreissenoidea</taxon>
        <taxon>Dreissenidae</taxon>
        <taxon>Dreissena</taxon>
    </lineage>
</organism>
<reference evidence="2" key="2">
    <citation type="submission" date="2020-11" db="EMBL/GenBank/DDBJ databases">
        <authorList>
            <person name="McCartney M.A."/>
            <person name="Auch B."/>
            <person name="Kono T."/>
            <person name="Mallez S."/>
            <person name="Becker A."/>
            <person name="Gohl D.M."/>
            <person name="Silverstein K.A.T."/>
            <person name="Koren S."/>
            <person name="Bechman K.B."/>
            <person name="Herman A."/>
            <person name="Abrahante J.E."/>
            <person name="Garbe J."/>
        </authorList>
    </citation>
    <scope>NUCLEOTIDE SEQUENCE</scope>
    <source>
        <strain evidence="2">Duluth1</strain>
        <tissue evidence="2">Whole animal</tissue>
    </source>
</reference>
<dbReference type="EMBL" id="JAIWYP010000014">
    <property type="protein sequence ID" value="KAH3710525.1"/>
    <property type="molecule type" value="Genomic_DNA"/>
</dbReference>
<evidence type="ECO:0000313" key="3">
    <source>
        <dbReference type="Proteomes" id="UP000828390"/>
    </source>
</evidence>
<comment type="caution">
    <text evidence="2">The sequence shown here is derived from an EMBL/GenBank/DDBJ whole genome shotgun (WGS) entry which is preliminary data.</text>
</comment>
<evidence type="ECO:0000256" key="1">
    <source>
        <dbReference type="SAM" id="MobiDB-lite"/>
    </source>
</evidence>
<protein>
    <submittedName>
        <fullName evidence="2">Uncharacterized protein</fullName>
    </submittedName>
</protein>
<proteinExistence type="predicted"/>
<reference evidence="2" key="1">
    <citation type="journal article" date="2019" name="bioRxiv">
        <title>The Genome of the Zebra Mussel, Dreissena polymorpha: A Resource for Invasive Species Research.</title>
        <authorList>
            <person name="McCartney M.A."/>
            <person name="Auch B."/>
            <person name="Kono T."/>
            <person name="Mallez S."/>
            <person name="Zhang Y."/>
            <person name="Obille A."/>
            <person name="Becker A."/>
            <person name="Abrahante J.E."/>
            <person name="Garbe J."/>
            <person name="Badalamenti J.P."/>
            <person name="Herman A."/>
            <person name="Mangelson H."/>
            <person name="Liachko I."/>
            <person name="Sullivan S."/>
            <person name="Sone E.D."/>
            <person name="Koren S."/>
            <person name="Silverstein K.A.T."/>
            <person name="Beckman K.B."/>
            <person name="Gohl D.M."/>
        </authorList>
    </citation>
    <scope>NUCLEOTIDE SEQUENCE</scope>
    <source>
        <strain evidence="2">Duluth1</strain>
        <tissue evidence="2">Whole animal</tissue>
    </source>
</reference>
<feature type="region of interest" description="Disordered" evidence="1">
    <location>
        <begin position="90"/>
        <end position="112"/>
    </location>
</feature>